<dbReference type="Proteomes" id="UP000694680">
    <property type="component" value="Chromosome 21"/>
</dbReference>
<keyword evidence="2" id="KW-1185">Reference proteome</keyword>
<protein>
    <submittedName>
        <fullName evidence="1">Uncharacterized protein</fullName>
    </submittedName>
</protein>
<evidence type="ECO:0000313" key="1">
    <source>
        <dbReference type="Ensembl" id="ENSGWIP00000005970.1"/>
    </source>
</evidence>
<dbReference type="Ensembl" id="ENSGWIT00000006585.1">
    <property type="protein sequence ID" value="ENSGWIP00000005970.1"/>
    <property type="gene ID" value="ENSGWIG00000003482.1"/>
</dbReference>
<proteinExistence type="predicted"/>
<sequence>NRFRVILKIFSKQQSWPESCTARYFDTLNNRINYRSNLASCMWASPFWRFQPISVCLTCCHHVTFTHIQLIDH</sequence>
<reference evidence="1" key="1">
    <citation type="submission" date="2020-06" db="EMBL/GenBank/DDBJ databases">
        <authorList>
            <consortium name="Wellcome Sanger Institute Data Sharing"/>
        </authorList>
    </citation>
    <scope>NUCLEOTIDE SEQUENCE [LARGE SCALE GENOMIC DNA]</scope>
</reference>
<organism evidence="1 2">
    <name type="scientific">Gouania willdenowi</name>
    <name type="common">Blunt-snouted clingfish</name>
    <name type="synonym">Lepadogaster willdenowi</name>
    <dbReference type="NCBI Taxonomy" id="441366"/>
    <lineage>
        <taxon>Eukaryota</taxon>
        <taxon>Metazoa</taxon>
        <taxon>Chordata</taxon>
        <taxon>Craniata</taxon>
        <taxon>Vertebrata</taxon>
        <taxon>Euteleostomi</taxon>
        <taxon>Actinopterygii</taxon>
        <taxon>Neopterygii</taxon>
        <taxon>Teleostei</taxon>
        <taxon>Neoteleostei</taxon>
        <taxon>Acanthomorphata</taxon>
        <taxon>Ovalentaria</taxon>
        <taxon>Blenniimorphae</taxon>
        <taxon>Blenniiformes</taxon>
        <taxon>Gobiesocoidei</taxon>
        <taxon>Gobiesocidae</taxon>
        <taxon>Gobiesocinae</taxon>
        <taxon>Gouania</taxon>
    </lineage>
</organism>
<dbReference type="AlphaFoldDB" id="A0A8C5DFE9"/>
<evidence type="ECO:0000313" key="2">
    <source>
        <dbReference type="Proteomes" id="UP000694680"/>
    </source>
</evidence>
<reference evidence="1" key="2">
    <citation type="submission" date="2025-08" db="UniProtKB">
        <authorList>
            <consortium name="Ensembl"/>
        </authorList>
    </citation>
    <scope>IDENTIFICATION</scope>
</reference>
<accession>A0A8C5DFE9</accession>
<reference evidence="1" key="3">
    <citation type="submission" date="2025-09" db="UniProtKB">
        <authorList>
            <consortium name="Ensembl"/>
        </authorList>
    </citation>
    <scope>IDENTIFICATION</scope>
</reference>
<name>A0A8C5DFE9_GOUWI</name>